<comment type="function">
    <text evidence="4">Catalyzes the irreversible beta-carboxylation of phosphoenolpyruvate (PEP) to form oxaloacetate (OAA), a four-carbon dicarboxylic acid source for the tricarboxylic acid cycle.</text>
</comment>
<evidence type="ECO:0000256" key="5">
    <source>
        <dbReference type="NCBIfam" id="TIGR02751"/>
    </source>
</evidence>
<dbReference type="GO" id="GO:0006107">
    <property type="term" value="P:oxaloacetate metabolic process"/>
    <property type="evidence" value="ECO:0007669"/>
    <property type="project" value="UniProtKB-UniRule"/>
</dbReference>
<dbReference type="OrthoDB" id="85849at2157"/>
<keyword evidence="2 4" id="KW-0456">Lyase</keyword>
<organism evidence="6 7">
    <name type="scientific">Methanosalsum zhilinae (strain DSM 4017 / NBRC 107636 / OCM 62 / WeN5)</name>
    <name type="common">Methanohalophilus zhilinae</name>
    <dbReference type="NCBI Taxonomy" id="679901"/>
    <lineage>
        <taxon>Archaea</taxon>
        <taxon>Methanobacteriati</taxon>
        <taxon>Methanobacteriota</taxon>
        <taxon>Stenosarchaea group</taxon>
        <taxon>Methanomicrobia</taxon>
        <taxon>Methanosarcinales</taxon>
        <taxon>Methanosarcinaceae</taxon>
        <taxon>Methanosalsum</taxon>
    </lineage>
</organism>
<accession>F7XLE0</accession>
<dbReference type="AlphaFoldDB" id="F7XLE0"/>
<dbReference type="Proteomes" id="UP000006622">
    <property type="component" value="Chromosome"/>
</dbReference>
<dbReference type="SUPFAM" id="SSF51621">
    <property type="entry name" value="Phosphoenolpyruvate/pyruvate domain"/>
    <property type="match status" value="1"/>
</dbReference>
<dbReference type="KEGG" id="mzh:Mzhil_0941"/>
<keyword evidence="6" id="KW-0670">Pyruvate</keyword>
<dbReference type="GO" id="GO:0006099">
    <property type="term" value="P:tricarboxylic acid cycle"/>
    <property type="evidence" value="ECO:0007669"/>
    <property type="project" value="InterPro"/>
</dbReference>
<comment type="catalytic activity">
    <reaction evidence="4">
        <text>oxaloacetate + phosphate = phosphoenolpyruvate + hydrogencarbonate</text>
        <dbReference type="Rhea" id="RHEA:28370"/>
        <dbReference type="ChEBI" id="CHEBI:16452"/>
        <dbReference type="ChEBI" id="CHEBI:17544"/>
        <dbReference type="ChEBI" id="CHEBI:43474"/>
        <dbReference type="ChEBI" id="CHEBI:58702"/>
        <dbReference type="EC" id="4.1.1.31"/>
    </reaction>
</comment>
<dbReference type="Pfam" id="PF14010">
    <property type="entry name" value="PEPcase_2"/>
    <property type="match status" value="1"/>
</dbReference>
<dbReference type="EC" id="4.1.1.31" evidence="4 5"/>
<name>F7XLE0_METZD</name>
<dbReference type="HAMAP" id="MF_01904">
    <property type="entry name" value="PEPcase_type2"/>
    <property type="match status" value="1"/>
</dbReference>
<dbReference type="InterPro" id="IPR015813">
    <property type="entry name" value="Pyrv/PenolPyrv_kinase-like_dom"/>
</dbReference>
<evidence type="ECO:0000256" key="1">
    <source>
        <dbReference type="ARBA" id="ARBA00022842"/>
    </source>
</evidence>
<dbReference type="GO" id="GO:0015977">
    <property type="term" value="P:carbon fixation"/>
    <property type="evidence" value="ECO:0007669"/>
    <property type="project" value="UniProtKB-UniRule"/>
</dbReference>
<dbReference type="HOGENOM" id="CLU_517433_0_0_2"/>
<dbReference type="STRING" id="679901.Mzhil_0941"/>
<dbReference type="NCBIfam" id="TIGR02751">
    <property type="entry name" value="PEPCase_arch"/>
    <property type="match status" value="1"/>
</dbReference>
<evidence type="ECO:0000256" key="3">
    <source>
        <dbReference type="ARBA" id="ARBA00023300"/>
    </source>
</evidence>
<protein>
    <recommendedName>
        <fullName evidence="4 5">Phosphoenolpyruvate carboxylase</fullName>
        <shortName evidence="4">PEPC</shortName>
        <shortName evidence="4">PEPCase</shortName>
        <ecNumber evidence="4 5">4.1.1.31</ecNumber>
    </recommendedName>
</protein>
<comment type="subunit">
    <text evidence="4">Homotetramer.</text>
</comment>
<gene>
    <name evidence="4" type="primary">ppcA</name>
    <name evidence="6" type="ordered locus">Mzhil_0941</name>
</gene>
<dbReference type="RefSeq" id="WP_013898240.1">
    <property type="nucleotide sequence ID" value="NC_015676.1"/>
</dbReference>
<dbReference type="EMBL" id="CP002101">
    <property type="protein sequence ID" value="AEH60801.1"/>
    <property type="molecule type" value="Genomic_DNA"/>
</dbReference>
<sequence>MTSNKMYPKVMCTQHPDSISRYISTQEETYEAVEAATKYGCDEYMPDYEGKTTPYHQSAQIISKFIEETDLVLGKDIFITPRVPSAVHENLFRQLMVMMAIAEANYISYKHTGIQAIDELVHPMTSSVGQIVESQQHMIDVTNLAKKEFSFEMEAPRIIPLIEEVPKHLNAKEIIGNTITAYQEQLNQTPEKYRVFLGKSDSALTFGHVASTLSCKYAISELHELEADTGIPIGIIFGTGSLPFRGHMSLENKDNFFMEYRGIDTVTLQSALRFDHEKGDAEQFVKYARDELSKSPDILSAQEKEEFINIIGIFGASYNRAIQQFSSTINSIADFLPQQRDRLMRGGSTGYARDLPDSIIVSRLCQSDIGNELQASMACGSMNLPRAIKFTGALYSIGIPPEIIGTGSALEKVREKLGDSVYERLLTRYFPSLQTDLRFAFQYLDTNTASRFLSDSLHESIREEVDILRNIFDIETQCDPSYRMLLEMANPHLLCAADSNCIMDADLLQLTRSIMIKMGKMRKSLG</sequence>
<keyword evidence="7" id="KW-1185">Reference proteome</keyword>
<dbReference type="GO" id="GO:0008964">
    <property type="term" value="F:phosphoenolpyruvate carboxylase activity"/>
    <property type="evidence" value="ECO:0007669"/>
    <property type="project" value="UniProtKB-UniRule"/>
</dbReference>
<evidence type="ECO:0000313" key="7">
    <source>
        <dbReference type="Proteomes" id="UP000006622"/>
    </source>
</evidence>
<dbReference type="GO" id="GO:0000287">
    <property type="term" value="F:magnesium ion binding"/>
    <property type="evidence" value="ECO:0007669"/>
    <property type="project" value="UniProtKB-UniRule"/>
</dbReference>
<dbReference type="InterPro" id="IPR007566">
    <property type="entry name" value="PEP_COase_arc-type"/>
</dbReference>
<reference evidence="6 7" key="1">
    <citation type="submission" date="2010-07" db="EMBL/GenBank/DDBJ databases">
        <title>The complete genome of Methanosalsum zhilinae DSM 4017.</title>
        <authorList>
            <consortium name="US DOE Joint Genome Institute (JGI-PGF)"/>
            <person name="Lucas S."/>
            <person name="Copeland A."/>
            <person name="Lapidus A."/>
            <person name="Glavina del Rio T."/>
            <person name="Dalin E."/>
            <person name="Tice H."/>
            <person name="Bruce D."/>
            <person name="Goodwin L."/>
            <person name="Pitluck S."/>
            <person name="Kyrpides N."/>
            <person name="Mavromatis K."/>
            <person name="Ovchinnikova G."/>
            <person name="Daligault H."/>
            <person name="Detter J.C."/>
            <person name="Han C."/>
            <person name="Tapia R."/>
            <person name="Larimer F."/>
            <person name="Land M."/>
            <person name="Hauser L."/>
            <person name="Markowitz V."/>
            <person name="Cheng J.-F."/>
            <person name="Hugenholtz P."/>
            <person name="Woyke T."/>
            <person name="Wu D."/>
            <person name="Spring S."/>
            <person name="Schueler E."/>
            <person name="Brambilla E."/>
            <person name="Klenk H.-P."/>
            <person name="Eisen J.A."/>
        </authorList>
    </citation>
    <scope>NUCLEOTIDE SEQUENCE [LARGE SCALE GENOMIC DNA]</scope>
    <source>
        <strain evidence="7">DSM 4017 / NBRC 107636 / OCM 62 / WeN5</strain>
    </source>
</reference>
<evidence type="ECO:0000256" key="4">
    <source>
        <dbReference type="HAMAP-Rule" id="MF_01904"/>
    </source>
</evidence>
<comment type="similarity">
    <text evidence="4">Belongs to the PEPCase type 2 family.</text>
</comment>
<comment type="cofactor">
    <cofactor evidence="4">
        <name>Mg(2+)</name>
        <dbReference type="ChEBI" id="CHEBI:18420"/>
    </cofactor>
</comment>
<evidence type="ECO:0000256" key="2">
    <source>
        <dbReference type="ARBA" id="ARBA00023239"/>
    </source>
</evidence>
<evidence type="ECO:0000313" key="6">
    <source>
        <dbReference type="EMBL" id="AEH60801.1"/>
    </source>
</evidence>
<proteinExistence type="inferred from homology"/>
<dbReference type="PIRSF" id="PIRSF006677">
    <property type="entry name" value="UCP006677"/>
    <property type="match status" value="1"/>
</dbReference>
<dbReference type="GeneID" id="10822563"/>
<keyword evidence="3 4" id="KW-0120">Carbon dioxide fixation</keyword>
<keyword evidence="1 4" id="KW-0460">Magnesium</keyword>